<proteinExistence type="predicted"/>
<gene>
    <name evidence="2" type="primary">NCL1_34228</name>
    <name evidence="2" type="ORF">NPIL_394161</name>
</gene>
<name>A0A8X6NU37_NEPPI</name>
<dbReference type="InterPro" id="IPR029063">
    <property type="entry name" value="SAM-dependent_MTases_sf"/>
</dbReference>
<reference evidence="2" key="1">
    <citation type="submission" date="2020-08" db="EMBL/GenBank/DDBJ databases">
        <title>Multicomponent nature underlies the extraordinary mechanical properties of spider dragline silk.</title>
        <authorList>
            <person name="Kono N."/>
            <person name="Nakamura H."/>
            <person name="Mori M."/>
            <person name="Yoshida Y."/>
            <person name="Ohtoshi R."/>
            <person name="Malay A.D."/>
            <person name="Moran D.A.P."/>
            <person name="Tomita M."/>
            <person name="Numata K."/>
            <person name="Arakawa K."/>
        </authorList>
    </citation>
    <scope>NUCLEOTIDE SEQUENCE</scope>
</reference>
<evidence type="ECO:0000259" key="1">
    <source>
        <dbReference type="Pfam" id="PF13847"/>
    </source>
</evidence>
<dbReference type="Gene3D" id="3.40.50.150">
    <property type="entry name" value="Vaccinia Virus protein VP39"/>
    <property type="match status" value="1"/>
</dbReference>
<evidence type="ECO:0000313" key="2">
    <source>
        <dbReference type="EMBL" id="GFT35015.1"/>
    </source>
</evidence>
<evidence type="ECO:0000313" key="3">
    <source>
        <dbReference type="Proteomes" id="UP000887013"/>
    </source>
</evidence>
<protein>
    <recommendedName>
        <fullName evidence="1">Methyltransferase domain-containing protein</fullName>
    </recommendedName>
</protein>
<sequence length="264" mass="31284">MSTPLSEFVGMCKTNMNWENAFASAVMDVGCQCFDYCSAMFEEFPLIGWLIIIDKDQRKLDRQYFSKNWKKFDERVKFYTSDIEIRNTIERFDNDMDKIISRDTFAEVQNKGLAFENMYDMLRFGGEIGITFPLNSLLSVWMKEIASIAKWKAYHTFPIHFYPEDQEIDYYKASMEGAGFRNIRSVIQTERKLYDTDEEHLESLLKCTDVYFNIPSEMMDEYKKQALKILLGIKENQPDCYTFKNVYLFAVKPLSKHRKRKIHS</sequence>
<accession>A0A8X6NU37</accession>
<dbReference type="SUPFAM" id="SSF53335">
    <property type="entry name" value="S-adenosyl-L-methionine-dependent methyltransferases"/>
    <property type="match status" value="1"/>
</dbReference>
<comment type="caution">
    <text evidence="2">The sequence shown here is derived from an EMBL/GenBank/DDBJ whole genome shotgun (WGS) entry which is preliminary data.</text>
</comment>
<dbReference type="Pfam" id="PF13847">
    <property type="entry name" value="Methyltransf_31"/>
    <property type="match status" value="1"/>
</dbReference>
<dbReference type="EMBL" id="BMAW01108634">
    <property type="protein sequence ID" value="GFT35015.1"/>
    <property type="molecule type" value="Genomic_DNA"/>
</dbReference>
<dbReference type="OrthoDB" id="6686929at2759"/>
<dbReference type="Proteomes" id="UP000887013">
    <property type="component" value="Unassembled WGS sequence"/>
</dbReference>
<dbReference type="InterPro" id="IPR025714">
    <property type="entry name" value="Methyltranfer_dom"/>
</dbReference>
<dbReference type="AlphaFoldDB" id="A0A8X6NU37"/>
<keyword evidence="3" id="KW-1185">Reference proteome</keyword>
<organism evidence="2 3">
    <name type="scientific">Nephila pilipes</name>
    <name type="common">Giant wood spider</name>
    <name type="synonym">Nephila maculata</name>
    <dbReference type="NCBI Taxonomy" id="299642"/>
    <lineage>
        <taxon>Eukaryota</taxon>
        <taxon>Metazoa</taxon>
        <taxon>Ecdysozoa</taxon>
        <taxon>Arthropoda</taxon>
        <taxon>Chelicerata</taxon>
        <taxon>Arachnida</taxon>
        <taxon>Araneae</taxon>
        <taxon>Araneomorphae</taxon>
        <taxon>Entelegynae</taxon>
        <taxon>Araneoidea</taxon>
        <taxon>Nephilidae</taxon>
        <taxon>Nephila</taxon>
    </lineage>
</organism>
<feature type="domain" description="Methyltransferase" evidence="1">
    <location>
        <begin position="25"/>
        <end position="134"/>
    </location>
</feature>